<dbReference type="RefSeq" id="XP_025380748.1">
    <property type="nucleotide sequence ID" value="XM_025519469.1"/>
</dbReference>
<dbReference type="EMBL" id="KZ819634">
    <property type="protein sequence ID" value="PWN93550.1"/>
    <property type="molecule type" value="Genomic_DNA"/>
</dbReference>
<gene>
    <name evidence="12" type="ORF">FA10DRAFT_247816</name>
</gene>
<dbReference type="InterPro" id="IPR022357">
    <property type="entry name" value="MIP_CS"/>
</dbReference>
<dbReference type="GeneID" id="37041385"/>
<dbReference type="GO" id="GO:0015254">
    <property type="term" value="F:glycerol channel activity"/>
    <property type="evidence" value="ECO:0007669"/>
    <property type="project" value="TreeGrafter"/>
</dbReference>
<dbReference type="STRING" id="215250.A0A316YVF7"/>
<keyword evidence="4 9" id="KW-0812">Transmembrane</keyword>
<evidence type="ECO:0000256" key="7">
    <source>
        <dbReference type="ARBA" id="ARBA00023136"/>
    </source>
</evidence>
<evidence type="ECO:0000313" key="12">
    <source>
        <dbReference type="EMBL" id="PWN93550.1"/>
    </source>
</evidence>
<evidence type="ECO:0000256" key="1">
    <source>
        <dbReference type="ARBA" id="ARBA00004141"/>
    </source>
</evidence>
<dbReference type="InterPro" id="IPR023271">
    <property type="entry name" value="Aquaporin-like"/>
</dbReference>
<keyword evidence="13" id="KW-1185">Reference proteome</keyword>
<evidence type="ECO:0000256" key="11">
    <source>
        <dbReference type="SAM" id="Phobius"/>
    </source>
</evidence>
<evidence type="ECO:0000256" key="2">
    <source>
        <dbReference type="ARBA" id="ARBA00006175"/>
    </source>
</evidence>
<dbReference type="InterPro" id="IPR000425">
    <property type="entry name" value="MIP"/>
</dbReference>
<dbReference type="InterPro" id="IPR050363">
    <property type="entry name" value="MIP/Aquaporin"/>
</dbReference>
<dbReference type="Gene3D" id="1.20.1080.10">
    <property type="entry name" value="Glycerol uptake facilitator protein"/>
    <property type="match status" value="1"/>
</dbReference>
<proteinExistence type="inferred from homology"/>
<accession>A0A316YVF7</accession>
<keyword evidence="7 11" id="KW-0472">Membrane</keyword>
<feature type="transmembrane region" description="Helical" evidence="11">
    <location>
        <begin position="177"/>
        <end position="198"/>
    </location>
</feature>
<evidence type="ECO:0000256" key="8">
    <source>
        <dbReference type="ARBA" id="ARBA00034651"/>
    </source>
</evidence>
<dbReference type="Pfam" id="PF00230">
    <property type="entry name" value="MIP"/>
    <property type="match status" value="1"/>
</dbReference>
<protein>
    <submittedName>
        <fullName evidence="12">Aquaporin-like protein</fullName>
    </submittedName>
</protein>
<evidence type="ECO:0000313" key="13">
    <source>
        <dbReference type="Proteomes" id="UP000245768"/>
    </source>
</evidence>
<keyword evidence="5" id="KW-0677">Repeat</keyword>
<feature type="transmembrane region" description="Helical" evidence="11">
    <location>
        <begin position="72"/>
        <end position="96"/>
    </location>
</feature>
<dbReference type="PANTHER" id="PTHR43829">
    <property type="entry name" value="AQUAPORIN OR AQUAGLYCEROPORIN RELATED"/>
    <property type="match status" value="1"/>
</dbReference>
<dbReference type="GO" id="GO:0005886">
    <property type="term" value="C:plasma membrane"/>
    <property type="evidence" value="ECO:0007669"/>
    <property type="project" value="TreeGrafter"/>
</dbReference>
<feature type="transmembrane region" description="Helical" evidence="11">
    <location>
        <begin position="108"/>
        <end position="126"/>
    </location>
</feature>
<evidence type="ECO:0000256" key="10">
    <source>
        <dbReference type="SAM" id="MobiDB-lite"/>
    </source>
</evidence>
<feature type="transmembrane region" description="Helical" evidence="11">
    <location>
        <begin position="259"/>
        <end position="284"/>
    </location>
</feature>
<dbReference type="OrthoDB" id="3222at2759"/>
<dbReference type="InParanoid" id="A0A316YVF7"/>
<organism evidence="12 13">
    <name type="scientific">Acaromyces ingoldii</name>
    <dbReference type="NCBI Taxonomy" id="215250"/>
    <lineage>
        <taxon>Eukaryota</taxon>
        <taxon>Fungi</taxon>
        <taxon>Dikarya</taxon>
        <taxon>Basidiomycota</taxon>
        <taxon>Ustilaginomycotina</taxon>
        <taxon>Exobasidiomycetes</taxon>
        <taxon>Exobasidiales</taxon>
        <taxon>Cryptobasidiaceae</taxon>
        <taxon>Acaromyces</taxon>
    </lineage>
</organism>
<keyword evidence="3 9" id="KW-0813">Transport</keyword>
<evidence type="ECO:0000256" key="4">
    <source>
        <dbReference type="ARBA" id="ARBA00022692"/>
    </source>
</evidence>
<keyword evidence="6 11" id="KW-1133">Transmembrane helix</keyword>
<reference evidence="12 13" key="1">
    <citation type="journal article" date="2018" name="Mol. Biol. Evol.">
        <title>Broad Genomic Sampling Reveals a Smut Pathogenic Ancestry of the Fungal Clade Ustilaginomycotina.</title>
        <authorList>
            <person name="Kijpornyongpan T."/>
            <person name="Mondo S.J."/>
            <person name="Barry K."/>
            <person name="Sandor L."/>
            <person name="Lee J."/>
            <person name="Lipzen A."/>
            <person name="Pangilinan J."/>
            <person name="LaButti K."/>
            <person name="Hainaut M."/>
            <person name="Henrissat B."/>
            <person name="Grigoriev I.V."/>
            <person name="Spatafora J.W."/>
            <person name="Aime M.C."/>
        </authorList>
    </citation>
    <scope>NUCLEOTIDE SEQUENCE [LARGE SCALE GENOMIC DNA]</scope>
    <source>
        <strain evidence="12 13">MCA 4198</strain>
    </source>
</reference>
<evidence type="ECO:0000256" key="5">
    <source>
        <dbReference type="ARBA" id="ARBA00022737"/>
    </source>
</evidence>
<comment type="catalytic activity">
    <reaction evidence="8">
        <text>H2O(in) = H2O(out)</text>
        <dbReference type="Rhea" id="RHEA:29667"/>
        <dbReference type="ChEBI" id="CHEBI:15377"/>
    </reaction>
</comment>
<dbReference type="PRINTS" id="PR00783">
    <property type="entry name" value="MINTRINSICP"/>
</dbReference>
<feature type="transmembrane region" description="Helical" evidence="11">
    <location>
        <begin position="210"/>
        <end position="231"/>
    </location>
</feature>
<dbReference type="GO" id="GO:0015250">
    <property type="term" value="F:water channel activity"/>
    <property type="evidence" value="ECO:0007669"/>
    <property type="project" value="TreeGrafter"/>
</dbReference>
<feature type="region of interest" description="Disordered" evidence="10">
    <location>
        <begin position="1"/>
        <end position="21"/>
    </location>
</feature>
<dbReference type="PROSITE" id="PS00221">
    <property type="entry name" value="MIP"/>
    <property type="match status" value="1"/>
</dbReference>
<evidence type="ECO:0000256" key="3">
    <source>
        <dbReference type="ARBA" id="ARBA00022448"/>
    </source>
</evidence>
<feature type="transmembrane region" description="Helical" evidence="11">
    <location>
        <begin position="30"/>
        <end position="52"/>
    </location>
</feature>
<evidence type="ECO:0000256" key="9">
    <source>
        <dbReference type="RuleBase" id="RU000477"/>
    </source>
</evidence>
<comment type="subcellular location">
    <subcellularLocation>
        <location evidence="1">Membrane</location>
        <topology evidence="1">Multi-pass membrane protein</topology>
    </subcellularLocation>
</comment>
<dbReference type="NCBIfam" id="TIGR00861">
    <property type="entry name" value="MIP"/>
    <property type="match status" value="1"/>
</dbReference>
<dbReference type="Proteomes" id="UP000245768">
    <property type="component" value="Unassembled WGS sequence"/>
</dbReference>
<dbReference type="AlphaFoldDB" id="A0A316YVF7"/>
<dbReference type="PANTHER" id="PTHR43829:SF9">
    <property type="entry name" value="AQUAPORIN-9"/>
    <property type="match status" value="1"/>
</dbReference>
<sequence length="297" mass="30871">MSSQGLPHTNDGAGTSPISSRPRRIMSEEVAEALGAFTIILFGAGSQCQVQLYPSAGGYIVNVLGWAVGVSLGAYIAGGISGGHINPAVTIAMAVFRGFPWSKVPRYIIAQTIGCMLAALLVHLNYSQAISALADHQEGSSSGSGGALLAKTAWSAVGKHSAAGNFISIPHPSVSSFTAWFDEFLGTATLVGFIFVFTDSNLNPGSNLPFALFLLVAGIAVSLGAQTGFAINPARDLGPRIALSFLGYGSELWSHNSAYWLWGIWLSTIPGGLVGAFVADSLLYTGTDSLFSPRVTL</sequence>
<name>A0A316YVF7_9BASI</name>
<evidence type="ECO:0000256" key="6">
    <source>
        <dbReference type="ARBA" id="ARBA00022989"/>
    </source>
</evidence>
<comment type="similarity">
    <text evidence="2 9">Belongs to the MIP/aquaporin (TC 1.A.8) family.</text>
</comment>
<dbReference type="SUPFAM" id="SSF81338">
    <property type="entry name" value="Aquaporin-like"/>
    <property type="match status" value="1"/>
</dbReference>